<dbReference type="Proteomes" id="UP000564836">
    <property type="component" value="Chromosome"/>
</dbReference>
<evidence type="ECO:0000256" key="1">
    <source>
        <dbReference type="SAM" id="Phobius"/>
    </source>
</evidence>
<keyword evidence="1" id="KW-0812">Transmembrane</keyword>
<sequence>MTIVQSPNLILWIVIVAGLLLWVWPSAGKANLALTIAVNGGLVLWTVDEIVRGVNPWRRSLGAVVLLYEFTTLFKRR</sequence>
<reference evidence="4 5" key="2">
    <citation type="journal article" date="2022" name="Int. J. Syst. Evol. Microbiol.">
        <title>Strains of Bradyrhizobium barranii sp. nov. associated with legumes native to Canada are symbionts of soybeans and belong to different subspecies (subsp. barranii subsp. nov. and subsp. apii subsp. nov.) and symbiovars (sv. glycinearum and sv. septentrionale).</title>
        <authorList>
            <person name="Bromfield E.S.P."/>
            <person name="Cloutier S."/>
            <person name="Wasai-Hara S."/>
            <person name="Minamisawa K."/>
        </authorList>
    </citation>
    <scope>NUCLEOTIDE SEQUENCE [LARGE SCALE GENOMIC DNA]</scope>
    <source>
        <strain evidence="3 5">144S4</strain>
        <strain evidence="4">323S2</strain>
    </source>
</reference>
<proteinExistence type="predicted"/>
<keyword evidence="1" id="KW-0472">Membrane</keyword>
<reference evidence="3 4" key="1">
    <citation type="journal article" date="2017" name="Syst. Appl. Microbiol.">
        <title>Soybeans inoculated with root zone soils of Canadian native legumes harbour diverse and novel Bradyrhizobium spp. that possess agricultural potential.</title>
        <authorList>
            <person name="Bromfield E.S.P."/>
            <person name="Cloutier S."/>
            <person name="Tambong J.T."/>
            <person name="Tran Thi T.V."/>
        </authorList>
    </citation>
    <scope>NUCLEOTIDE SEQUENCE [LARGE SCALE GENOMIC DNA]</scope>
    <source>
        <strain evidence="3 4">323S2</strain>
    </source>
</reference>
<name>A0A9X9Z7U1_9BRAD</name>
<dbReference type="AlphaFoldDB" id="A0A9X9Z7U1"/>
<evidence type="ECO:0000313" key="4">
    <source>
        <dbReference type="Proteomes" id="UP000564836"/>
    </source>
</evidence>
<evidence type="ECO:0000313" key="5">
    <source>
        <dbReference type="Proteomes" id="UP000664702"/>
    </source>
</evidence>
<keyword evidence="1" id="KW-1133">Transmembrane helix</keyword>
<evidence type="ECO:0000313" key="2">
    <source>
        <dbReference type="EMBL" id="UEM17692.1"/>
    </source>
</evidence>
<dbReference type="KEGG" id="bban:J4G43_039720"/>
<evidence type="ECO:0000313" key="3">
    <source>
        <dbReference type="EMBL" id="UGX99246.1"/>
    </source>
</evidence>
<gene>
    <name evidence="3" type="ORF">G6321_00036100</name>
    <name evidence="2" type="ORF">J4G43_039720</name>
</gene>
<dbReference type="EMBL" id="CP086136">
    <property type="protein sequence ID" value="UEM17692.1"/>
    <property type="molecule type" value="Genomic_DNA"/>
</dbReference>
<dbReference type="Proteomes" id="UP000664702">
    <property type="component" value="Chromosome"/>
</dbReference>
<accession>A0A9X9Z7U1</accession>
<feature type="transmembrane region" description="Helical" evidence="1">
    <location>
        <begin position="7"/>
        <end position="24"/>
    </location>
</feature>
<protein>
    <submittedName>
        <fullName evidence="3">Uncharacterized protein</fullName>
    </submittedName>
</protein>
<dbReference type="EMBL" id="CP088280">
    <property type="protein sequence ID" value="UGX99246.1"/>
    <property type="molecule type" value="Genomic_DNA"/>
</dbReference>
<organism evidence="3 4">
    <name type="scientific">Bradyrhizobium barranii subsp. barranii</name>
    <dbReference type="NCBI Taxonomy" id="2823807"/>
    <lineage>
        <taxon>Bacteria</taxon>
        <taxon>Pseudomonadati</taxon>
        <taxon>Pseudomonadota</taxon>
        <taxon>Alphaproteobacteria</taxon>
        <taxon>Hyphomicrobiales</taxon>
        <taxon>Nitrobacteraceae</taxon>
        <taxon>Bradyrhizobium</taxon>
        <taxon>Bradyrhizobium barranii</taxon>
    </lineage>
</organism>